<dbReference type="OrthoDB" id="2475185at2"/>
<proteinExistence type="predicted"/>
<dbReference type="Proteomes" id="UP000325218">
    <property type="component" value="Unassembled WGS sequence"/>
</dbReference>
<dbReference type="EMBL" id="VSDO01000001">
    <property type="protein sequence ID" value="TYA14644.1"/>
    <property type="molecule type" value="Genomic_DNA"/>
</dbReference>
<organism evidence="1 2">
    <name type="scientific">Paenibacillus faecis</name>
    <dbReference type="NCBI Taxonomy" id="862114"/>
    <lineage>
        <taxon>Bacteria</taxon>
        <taxon>Bacillati</taxon>
        <taxon>Bacillota</taxon>
        <taxon>Bacilli</taxon>
        <taxon>Bacillales</taxon>
        <taxon>Paenibacillaceae</taxon>
        <taxon>Paenibacillus</taxon>
    </lineage>
</organism>
<accession>A0A5D0CZA3</accession>
<comment type="caution">
    <text evidence="1">The sequence shown here is derived from an EMBL/GenBank/DDBJ whole genome shotgun (WGS) entry which is preliminary data.</text>
</comment>
<protein>
    <submittedName>
        <fullName evidence="1">Uncharacterized protein</fullName>
    </submittedName>
</protein>
<evidence type="ECO:0000313" key="1">
    <source>
        <dbReference type="EMBL" id="TYA14644.1"/>
    </source>
</evidence>
<gene>
    <name evidence="1" type="ORF">FRY98_02885</name>
</gene>
<keyword evidence="2" id="KW-1185">Reference proteome</keyword>
<name>A0A5D0CZA3_9BACL</name>
<dbReference type="RefSeq" id="WP_148450238.1">
    <property type="nucleotide sequence ID" value="NZ_VSDO01000001.1"/>
</dbReference>
<sequence>MLSQNNENRNRFLLVLICLTLVFTGSSGLLPGFQPAANAASEKSRSAHSAPAQLRKFAEEASARLAGTEPFTAWAGAALVIEPLGPGTHSWLVTLTKGPKGAVKRLGYMIISATPEGEYKLIEYGQGMNSIYGSGILEDGLSGLGLSQAGSSAAAVTPVYGGPVLAAWMISSAAGKSETVRFVDALTGELLPESRESWTKQSAGYVPPASAVGSAKRGWTPGETIRRADPFDPYDNLLWITGKDQVQLNAGNLEQAFSRQSRFVFAATGSNRTYSVPLPVYGYQIWNLSPPSSGSASVYVLSGTDDSPRWIALDALLASGGFLVMPD</sequence>
<evidence type="ECO:0000313" key="2">
    <source>
        <dbReference type="Proteomes" id="UP000325218"/>
    </source>
</evidence>
<reference evidence="1 2" key="1">
    <citation type="submission" date="2019-08" db="EMBL/GenBank/DDBJ databases">
        <title>Genome sequencing of Paenibacillus faecis DSM 23593(T).</title>
        <authorList>
            <person name="Kook J.-K."/>
            <person name="Park S.-N."/>
            <person name="Lim Y.K."/>
        </authorList>
    </citation>
    <scope>NUCLEOTIDE SEQUENCE [LARGE SCALE GENOMIC DNA]</scope>
    <source>
        <strain evidence="1 2">DSM 23593</strain>
    </source>
</reference>
<dbReference type="AlphaFoldDB" id="A0A5D0CZA3"/>